<accession>A0A2N5J2R8</accession>
<evidence type="ECO:0000313" key="2">
    <source>
        <dbReference type="EMBL" id="PLS28512.1"/>
    </source>
</evidence>
<dbReference type="EMBL" id="NMYC01000001">
    <property type="protein sequence ID" value="PLS28512.1"/>
    <property type="molecule type" value="Genomic_DNA"/>
</dbReference>
<feature type="compositionally biased region" description="Basic and acidic residues" evidence="1">
    <location>
        <begin position="19"/>
        <end position="34"/>
    </location>
</feature>
<feature type="region of interest" description="Disordered" evidence="1">
    <location>
        <begin position="19"/>
        <end position="52"/>
    </location>
</feature>
<organism evidence="2 3">
    <name type="scientific">Bifidobacterium anseris</name>
    <dbReference type="NCBI Taxonomy" id="2020963"/>
    <lineage>
        <taxon>Bacteria</taxon>
        <taxon>Bacillati</taxon>
        <taxon>Actinomycetota</taxon>
        <taxon>Actinomycetes</taxon>
        <taxon>Bifidobacteriales</taxon>
        <taxon>Bifidobacteriaceae</taxon>
        <taxon>Bifidobacterium</taxon>
    </lineage>
</organism>
<dbReference type="AlphaFoldDB" id="A0A2N5J2R8"/>
<protein>
    <submittedName>
        <fullName evidence="2">Uncharacterized protein</fullName>
    </submittedName>
</protein>
<name>A0A2N5J2R8_9BIFI</name>
<reference evidence="2 3" key="1">
    <citation type="submission" date="2017-07" db="EMBL/GenBank/DDBJ databases">
        <title>Bifidobacterium novel species.</title>
        <authorList>
            <person name="Lugli G.A."/>
            <person name="Milani C."/>
            <person name="Duranti S."/>
            <person name="Mangifesta M."/>
        </authorList>
    </citation>
    <scope>NUCLEOTIDE SEQUENCE [LARGE SCALE GENOMIC DNA]</scope>
    <source>
        <strain evidence="3">Goo31D</strain>
    </source>
</reference>
<proteinExistence type="predicted"/>
<sequence length="52" mass="5573">MFAQLASMILRGVRELDEVAREVSSDDGRPRPADDGSPAAAMGSSLPEQNDR</sequence>
<comment type="caution">
    <text evidence="2">The sequence shown here is derived from an EMBL/GenBank/DDBJ whole genome shotgun (WGS) entry which is preliminary data.</text>
</comment>
<gene>
    <name evidence="2" type="ORF">CGZ88_0674</name>
</gene>
<dbReference type="Proteomes" id="UP000234935">
    <property type="component" value="Unassembled WGS sequence"/>
</dbReference>
<keyword evidence="3" id="KW-1185">Reference proteome</keyword>
<evidence type="ECO:0000256" key="1">
    <source>
        <dbReference type="SAM" id="MobiDB-lite"/>
    </source>
</evidence>
<evidence type="ECO:0000313" key="3">
    <source>
        <dbReference type="Proteomes" id="UP000234935"/>
    </source>
</evidence>